<feature type="compositionally biased region" description="Polar residues" evidence="2">
    <location>
        <begin position="734"/>
        <end position="749"/>
    </location>
</feature>
<feature type="region of interest" description="Disordered" evidence="2">
    <location>
        <begin position="734"/>
        <end position="769"/>
    </location>
</feature>
<feature type="region of interest" description="Disordered" evidence="2">
    <location>
        <begin position="605"/>
        <end position="716"/>
    </location>
</feature>
<evidence type="ECO:0000256" key="2">
    <source>
        <dbReference type="SAM" id="MobiDB-lite"/>
    </source>
</evidence>
<proteinExistence type="predicted"/>
<dbReference type="Proteomes" id="UP001374579">
    <property type="component" value="Unassembled WGS sequence"/>
</dbReference>
<dbReference type="PROSITE" id="PS50297">
    <property type="entry name" value="ANK_REP_REGION"/>
    <property type="match status" value="4"/>
</dbReference>
<dbReference type="EMBL" id="JBAMIC010000007">
    <property type="protein sequence ID" value="KAK7105889.1"/>
    <property type="molecule type" value="Genomic_DNA"/>
</dbReference>
<keyword evidence="5" id="KW-1185">Reference proteome</keyword>
<dbReference type="SUPFAM" id="SSF48403">
    <property type="entry name" value="Ankyrin repeat"/>
    <property type="match status" value="1"/>
</dbReference>
<dbReference type="PANTHER" id="PTHR24184">
    <property type="entry name" value="SI:CH211-189E2.2"/>
    <property type="match status" value="1"/>
</dbReference>
<feature type="compositionally biased region" description="Basic residues" evidence="2">
    <location>
        <begin position="255"/>
        <end position="266"/>
    </location>
</feature>
<organism evidence="4 5">
    <name type="scientific">Littorina saxatilis</name>
    <dbReference type="NCBI Taxonomy" id="31220"/>
    <lineage>
        <taxon>Eukaryota</taxon>
        <taxon>Metazoa</taxon>
        <taxon>Spiralia</taxon>
        <taxon>Lophotrochozoa</taxon>
        <taxon>Mollusca</taxon>
        <taxon>Gastropoda</taxon>
        <taxon>Caenogastropoda</taxon>
        <taxon>Littorinimorpha</taxon>
        <taxon>Littorinoidea</taxon>
        <taxon>Littorinidae</taxon>
        <taxon>Littorina</taxon>
    </lineage>
</organism>
<evidence type="ECO:0000259" key="3">
    <source>
        <dbReference type="PROSITE" id="PS50105"/>
    </source>
</evidence>
<dbReference type="InterPro" id="IPR002110">
    <property type="entry name" value="Ankyrin_rpt"/>
</dbReference>
<feature type="region of interest" description="Disordered" evidence="2">
    <location>
        <begin position="450"/>
        <end position="518"/>
    </location>
</feature>
<comment type="caution">
    <text evidence="4">The sequence shown here is derived from an EMBL/GenBank/DDBJ whole genome shotgun (WGS) entry which is preliminary data.</text>
</comment>
<dbReference type="SMART" id="SM00248">
    <property type="entry name" value="ANK"/>
    <property type="match status" value="6"/>
</dbReference>
<feature type="compositionally biased region" description="Polar residues" evidence="2">
    <location>
        <begin position="500"/>
        <end position="515"/>
    </location>
</feature>
<dbReference type="InterPro" id="IPR001660">
    <property type="entry name" value="SAM"/>
</dbReference>
<accession>A0AAN9GFJ4</accession>
<feature type="compositionally biased region" description="Polar residues" evidence="2">
    <location>
        <begin position="549"/>
        <end position="567"/>
    </location>
</feature>
<feature type="compositionally biased region" description="Basic and acidic residues" evidence="2">
    <location>
        <begin position="409"/>
        <end position="422"/>
    </location>
</feature>
<dbReference type="Gene3D" id="1.10.150.50">
    <property type="entry name" value="Transcription Factor, Ets-1"/>
    <property type="match status" value="1"/>
</dbReference>
<feature type="repeat" description="ANK" evidence="1">
    <location>
        <begin position="171"/>
        <end position="203"/>
    </location>
</feature>
<keyword evidence="1" id="KW-0040">ANK repeat</keyword>
<gene>
    <name evidence="4" type="ORF">V1264_017212</name>
</gene>
<dbReference type="Pfam" id="PF12796">
    <property type="entry name" value="Ank_2"/>
    <property type="match status" value="1"/>
</dbReference>
<feature type="compositionally biased region" description="Basic and acidic residues" evidence="2">
    <location>
        <begin position="464"/>
        <end position="489"/>
    </location>
</feature>
<feature type="compositionally biased region" description="Gly residues" evidence="2">
    <location>
        <begin position="663"/>
        <end position="672"/>
    </location>
</feature>
<dbReference type="Pfam" id="PF00023">
    <property type="entry name" value="Ank"/>
    <property type="match status" value="2"/>
</dbReference>
<evidence type="ECO:0000256" key="1">
    <source>
        <dbReference type="PROSITE-ProRule" id="PRU00023"/>
    </source>
</evidence>
<feature type="repeat" description="ANK" evidence="1">
    <location>
        <begin position="104"/>
        <end position="136"/>
    </location>
</feature>
<feature type="region of interest" description="Disordered" evidence="2">
    <location>
        <begin position="386"/>
        <end position="437"/>
    </location>
</feature>
<dbReference type="PANTHER" id="PTHR24184:SF6">
    <property type="entry name" value="ANKYRIN REPEAT AND SAM DOMAIN-CONTAINING PROTEIN 3"/>
    <property type="match status" value="1"/>
</dbReference>
<dbReference type="InterPro" id="IPR013761">
    <property type="entry name" value="SAM/pointed_sf"/>
</dbReference>
<dbReference type="Gene3D" id="1.25.40.20">
    <property type="entry name" value="Ankyrin repeat-containing domain"/>
    <property type="match status" value="3"/>
</dbReference>
<dbReference type="Pfam" id="PF00536">
    <property type="entry name" value="SAM_1"/>
    <property type="match status" value="1"/>
</dbReference>
<dbReference type="SUPFAM" id="SSF47769">
    <property type="entry name" value="SAM/Pointed domain"/>
    <property type="match status" value="1"/>
</dbReference>
<feature type="repeat" description="ANK" evidence="1">
    <location>
        <begin position="71"/>
        <end position="103"/>
    </location>
</feature>
<protein>
    <recommendedName>
        <fullName evidence="3">SAM domain-containing protein</fullName>
    </recommendedName>
</protein>
<evidence type="ECO:0000313" key="4">
    <source>
        <dbReference type="EMBL" id="KAK7105889.1"/>
    </source>
</evidence>
<name>A0AAN9GFJ4_9CAEN</name>
<feature type="domain" description="SAM" evidence="3">
    <location>
        <begin position="817"/>
        <end position="853"/>
    </location>
</feature>
<evidence type="ECO:0000313" key="5">
    <source>
        <dbReference type="Proteomes" id="UP001374579"/>
    </source>
</evidence>
<dbReference type="PROSITE" id="PS50105">
    <property type="entry name" value="SAM_DOMAIN"/>
    <property type="match status" value="1"/>
</dbReference>
<feature type="compositionally biased region" description="Polar residues" evidence="2">
    <location>
        <begin position="393"/>
        <end position="402"/>
    </location>
</feature>
<feature type="region of interest" description="Disordered" evidence="2">
    <location>
        <begin position="549"/>
        <end position="573"/>
    </location>
</feature>
<sequence length="853" mass="92261">MSELSYEASDEASENELLERSLSVWRGWSSIQENFTPIPLDIHTASSIGQYECVRNLINRGEVEIDRKNIGGWTPLMYASYIGHDHIVILLSDRGCNVNHKNQRGHTPLMLAASCGNETVGRTLLRNRAEVEAADRNGWTALFHATYSGHQNFVAFLLEKHANMDAVEPSTGMTPFMEAAVEGHEIIVQLFLHKGVNVNAKSFNGDTARSLALAYGHMKIVSLIDNHVMPHGTLRTEPGLGDYLSSSDEVDKRQRPQHQRGWRAKSKGPSIRDGPEAIARMIDRTRSTDHTRYPNLMVPRGYMSFPHGEGEAGDTQLSYRDVTSPINQEDYRLDSSGGKDSCDYNDDSNAFSKTGAITIKSSSSSSGGLIAALGISRQNSADSDEFRLHDSGVHNSSQSDDNANGEASPRNEARDDGGERPENCGVWEGEAGSETDGDGVLSLAMEQISSQMKEVAADESVCDTDDKMERHGDDREKQSNEADRKEAESLKSIPEDGNDQQESLSMDGNGNSAITAGTAAEKNLEHAFQVQFNDPPIPNLIKHGVTDNSQNVSSRLNQPTPPSQHYTDNFPVDRNVMFDPSNLEDKEAVMDLRATNIPGGVQFAASPGPTSLPPSHMQRRSSCQARLSRLSVADRDTPSQGKEARNRRRSANSPPTFHREYGGRGQDLGSGTGRVSCLSDIPINPGPQAGYPVTSSTSGASQLKGGDGGDRFHGNSQVPVAAVAPTCLPSGGYSSSLTPHPTSAFSTPSLPRKHSAPEISSSDSAHDSNPALATTAVAGYQSDGPPVVGTEARQRLWVGEGSDMGEGGDQCDLETVLQQLGLTKYLSVFEEQDVDLQVFLSLTDNDLKEIGIK</sequence>
<dbReference type="InterPro" id="IPR036770">
    <property type="entry name" value="Ankyrin_rpt-contain_sf"/>
</dbReference>
<feature type="repeat" description="ANK" evidence="1">
    <location>
        <begin position="137"/>
        <end position="169"/>
    </location>
</feature>
<dbReference type="AlphaFoldDB" id="A0AAN9GFJ4"/>
<feature type="region of interest" description="Disordered" evidence="2">
    <location>
        <begin position="236"/>
        <end position="276"/>
    </location>
</feature>
<reference evidence="4 5" key="1">
    <citation type="submission" date="2024-02" db="EMBL/GenBank/DDBJ databases">
        <title>Chromosome-scale genome assembly of the rough periwinkle Littorina saxatilis.</title>
        <authorList>
            <person name="De Jode A."/>
            <person name="Faria R."/>
            <person name="Formenti G."/>
            <person name="Sims Y."/>
            <person name="Smith T.P."/>
            <person name="Tracey A."/>
            <person name="Wood J.M.D."/>
            <person name="Zagrodzka Z.B."/>
            <person name="Johannesson K."/>
            <person name="Butlin R.K."/>
            <person name="Leder E.H."/>
        </authorList>
    </citation>
    <scope>NUCLEOTIDE SEQUENCE [LARGE SCALE GENOMIC DNA]</scope>
    <source>
        <strain evidence="4">Snail1</strain>
        <tissue evidence="4">Muscle</tissue>
    </source>
</reference>
<dbReference type="GO" id="GO:0005929">
    <property type="term" value="C:cilium"/>
    <property type="evidence" value="ECO:0007669"/>
    <property type="project" value="TreeGrafter"/>
</dbReference>
<dbReference type="PROSITE" id="PS50088">
    <property type="entry name" value="ANK_REPEAT"/>
    <property type="match status" value="4"/>
</dbReference>